<keyword evidence="4" id="KW-0378">Hydrolase</keyword>
<gene>
    <name evidence="7" type="ORF">HGK34_04365</name>
</gene>
<dbReference type="Proteomes" id="UP000675409">
    <property type="component" value="Unassembled WGS sequence"/>
</dbReference>
<evidence type="ECO:0000313" key="7">
    <source>
        <dbReference type="EMBL" id="MBL0885523.1"/>
    </source>
</evidence>
<evidence type="ECO:0000259" key="6">
    <source>
        <dbReference type="SMART" id="SM00849"/>
    </source>
</evidence>
<dbReference type="Gene3D" id="3.60.15.10">
    <property type="entry name" value="Ribonuclease Z/Hydroxyacylglutathione hydrolase-like"/>
    <property type="match status" value="1"/>
</dbReference>
<keyword evidence="5" id="KW-0862">Zinc</keyword>
<evidence type="ECO:0000313" key="8">
    <source>
        <dbReference type="Proteomes" id="UP000675409"/>
    </source>
</evidence>
<dbReference type="EMBL" id="JABBYC010000004">
    <property type="protein sequence ID" value="MBL0885523.1"/>
    <property type="molecule type" value="Genomic_DNA"/>
</dbReference>
<evidence type="ECO:0000256" key="2">
    <source>
        <dbReference type="ARBA" id="ARBA00007749"/>
    </source>
</evidence>
<dbReference type="PANTHER" id="PTHR42978:SF7">
    <property type="entry name" value="METALLO-HYDROLASE RV2300C-RELATED"/>
    <property type="match status" value="1"/>
</dbReference>
<evidence type="ECO:0000256" key="4">
    <source>
        <dbReference type="ARBA" id="ARBA00022801"/>
    </source>
</evidence>
<proteinExistence type="inferred from homology"/>
<dbReference type="SUPFAM" id="SSF56281">
    <property type="entry name" value="Metallo-hydrolase/oxidoreductase"/>
    <property type="match status" value="1"/>
</dbReference>
<dbReference type="SMART" id="SM00849">
    <property type="entry name" value="Lactamase_B"/>
    <property type="match status" value="1"/>
</dbReference>
<name>A0ABS1LHA0_9MICO</name>
<feature type="domain" description="Metallo-beta-lactamase" evidence="6">
    <location>
        <begin position="17"/>
        <end position="262"/>
    </location>
</feature>
<dbReference type="Pfam" id="PF00753">
    <property type="entry name" value="Lactamase_B"/>
    <property type="match status" value="1"/>
</dbReference>
<dbReference type="PANTHER" id="PTHR42978">
    <property type="entry name" value="QUORUM-QUENCHING LACTONASE YTNP-RELATED-RELATED"/>
    <property type="match status" value="1"/>
</dbReference>
<organism evidence="7 8">
    <name type="scientific">Myceligenerans indicum</name>
    <dbReference type="NCBI Taxonomy" id="2593663"/>
    <lineage>
        <taxon>Bacteria</taxon>
        <taxon>Bacillati</taxon>
        <taxon>Actinomycetota</taxon>
        <taxon>Actinomycetes</taxon>
        <taxon>Micrococcales</taxon>
        <taxon>Promicromonosporaceae</taxon>
        <taxon>Myceligenerans</taxon>
    </lineage>
</organism>
<evidence type="ECO:0000256" key="5">
    <source>
        <dbReference type="ARBA" id="ARBA00022833"/>
    </source>
</evidence>
<accession>A0ABS1LHA0</accession>
<reference evidence="7 8" key="1">
    <citation type="journal article" date="2021" name="Arch. Microbiol.">
        <title>Myceligenerans indicum sp. nov., an actinobacterium isolated from mangrove sediment of Sundarbans, India.</title>
        <authorList>
            <person name="Asha K."/>
            <person name="Bhadury P."/>
        </authorList>
    </citation>
    <scope>NUCLEOTIDE SEQUENCE [LARGE SCALE GENOMIC DNA]</scope>
    <source>
        <strain evidence="7 8">I2</strain>
    </source>
</reference>
<dbReference type="RefSeq" id="WP_201845357.1">
    <property type="nucleotide sequence ID" value="NZ_JABBYC010000004.1"/>
</dbReference>
<keyword evidence="3" id="KW-0479">Metal-binding</keyword>
<protein>
    <submittedName>
        <fullName evidence="7">MBL fold metallo-hydrolase</fullName>
    </submittedName>
</protein>
<sequence>MRVHHLDAGTMRIPGAPIVSHVLVCESDDGLVLVDSGFGLADVRDPARLGPVRFVMRPVLDEARTALRQVEALGFSAADVRHVVLTHADLDHAGGIADFPRARVHLTAAEADALRRPDRMERRRYLAAQWAHRPDVVAHPPGRATWRGLPGVSEIVPGVLLVPLAGHTRGHAGVAVDATTDGGATGGGAADGAAADVGKRWILHAGDAFNHHAYLTGGFVPPLFRFHQRFVTADAARARAQHIRLADLARSHRGSVDVVCAHDPAMLPAAARG</sequence>
<keyword evidence="8" id="KW-1185">Reference proteome</keyword>
<dbReference type="InterPro" id="IPR051013">
    <property type="entry name" value="MBL_superfamily_lactonases"/>
</dbReference>
<comment type="similarity">
    <text evidence="2">Belongs to the metallo-beta-lactamase superfamily.</text>
</comment>
<dbReference type="CDD" id="cd07742">
    <property type="entry name" value="metallo-hydrolase-like_MBL-fold"/>
    <property type="match status" value="1"/>
</dbReference>
<comment type="caution">
    <text evidence="7">The sequence shown here is derived from an EMBL/GenBank/DDBJ whole genome shotgun (WGS) entry which is preliminary data.</text>
</comment>
<comment type="cofactor">
    <cofactor evidence="1">
        <name>Zn(2+)</name>
        <dbReference type="ChEBI" id="CHEBI:29105"/>
    </cofactor>
</comment>
<evidence type="ECO:0000256" key="3">
    <source>
        <dbReference type="ARBA" id="ARBA00022723"/>
    </source>
</evidence>
<dbReference type="InterPro" id="IPR036866">
    <property type="entry name" value="RibonucZ/Hydroxyglut_hydro"/>
</dbReference>
<dbReference type="InterPro" id="IPR001279">
    <property type="entry name" value="Metallo-B-lactamas"/>
</dbReference>
<evidence type="ECO:0000256" key="1">
    <source>
        <dbReference type="ARBA" id="ARBA00001947"/>
    </source>
</evidence>